<dbReference type="EMBL" id="CP060723">
    <property type="protein sequence ID" value="QNN42986.1"/>
    <property type="molecule type" value="Genomic_DNA"/>
</dbReference>
<sequence length="108" mass="11970">MKPTRNAKGINRATALLLSGLFPLHCIAQSPPGIGEFYQAGREIQGYYYSFSDLSMVLGAIMGLLGGLRVYLNWQTSRHHIDAQVMGWFFASLFLLLTGVFLRGLFGL</sequence>
<evidence type="ECO:0000313" key="2">
    <source>
        <dbReference type="EMBL" id="QNN42986.1"/>
    </source>
</evidence>
<dbReference type="Pfam" id="PF13572">
    <property type="entry name" value="DUF4134"/>
    <property type="match status" value="1"/>
</dbReference>
<dbReference type="AlphaFoldDB" id="A0A7G9QI11"/>
<keyword evidence="1" id="KW-0472">Membrane</keyword>
<organism evidence="2 3">
    <name type="scientific">Pedobacter roseus</name>
    <dbReference type="NCBI Taxonomy" id="336820"/>
    <lineage>
        <taxon>Bacteria</taxon>
        <taxon>Pseudomonadati</taxon>
        <taxon>Bacteroidota</taxon>
        <taxon>Sphingobacteriia</taxon>
        <taxon>Sphingobacteriales</taxon>
        <taxon>Sphingobacteriaceae</taxon>
        <taxon>Pedobacter</taxon>
    </lineage>
</organism>
<dbReference type="RefSeq" id="WP_187593506.1">
    <property type="nucleotide sequence ID" value="NZ_CP060723.1"/>
</dbReference>
<keyword evidence="1" id="KW-1133">Transmembrane helix</keyword>
<reference evidence="2 3" key="1">
    <citation type="submission" date="2020-08" db="EMBL/GenBank/DDBJ databases">
        <title>Genome sequence of Pedobacter roseus KACC 11594T.</title>
        <authorList>
            <person name="Hyun D.-W."/>
            <person name="Bae J.-W."/>
        </authorList>
    </citation>
    <scope>NUCLEOTIDE SEQUENCE [LARGE SCALE GENOMIC DNA]</scope>
    <source>
        <strain evidence="2 3">KACC 11594</strain>
    </source>
</reference>
<evidence type="ECO:0000313" key="3">
    <source>
        <dbReference type="Proteomes" id="UP000515806"/>
    </source>
</evidence>
<accession>A0A7G9QI11</accession>
<feature type="transmembrane region" description="Helical" evidence="1">
    <location>
        <begin position="47"/>
        <end position="72"/>
    </location>
</feature>
<name>A0A7G9QI11_9SPHI</name>
<feature type="transmembrane region" description="Helical" evidence="1">
    <location>
        <begin position="84"/>
        <end position="106"/>
    </location>
</feature>
<dbReference type="InterPro" id="IPR025408">
    <property type="entry name" value="DUF4134"/>
</dbReference>
<keyword evidence="3" id="KW-1185">Reference proteome</keyword>
<evidence type="ECO:0000256" key="1">
    <source>
        <dbReference type="SAM" id="Phobius"/>
    </source>
</evidence>
<gene>
    <name evidence="2" type="ORF">H9L23_02445</name>
</gene>
<keyword evidence="1" id="KW-0812">Transmembrane</keyword>
<dbReference type="KEGG" id="proe:H9L23_02445"/>
<proteinExistence type="predicted"/>
<dbReference type="Proteomes" id="UP000515806">
    <property type="component" value="Chromosome"/>
</dbReference>
<protein>
    <submittedName>
        <fullName evidence="2">DUF4134 family protein</fullName>
    </submittedName>
</protein>